<dbReference type="Proteomes" id="UP001159641">
    <property type="component" value="Unassembled WGS sequence"/>
</dbReference>
<dbReference type="EMBL" id="JAIQCJ010001330">
    <property type="protein sequence ID" value="KAJ8790778.1"/>
    <property type="molecule type" value="Genomic_DNA"/>
</dbReference>
<accession>A0AB34HFA6</accession>
<evidence type="ECO:0000256" key="1">
    <source>
        <dbReference type="SAM" id="MobiDB-lite"/>
    </source>
</evidence>
<organism evidence="2 3">
    <name type="scientific">Eschrichtius robustus</name>
    <name type="common">California gray whale</name>
    <name type="synonym">Eschrichtius gibbosus</name>
    <dbReference type="NCBI Taxonomy" id="9764"/>
    <lineage>
        <taxon>Eukaryota</taxon>
        <taxon>Metazoa</taxon>
        <taxon>Chordata</taxon>
        <taxon>Craniata</taxon>
        <taxon>Vertebrata</taxon>
        <taxon>Euteleostomi</taxon>
        <taxon>Mammalia</taxon>
        <taxon>Eutheria</taxon>
        <taxon>Laurasiatheria</taxon>
        <taxon>Artiodactyla</taxon>
        <taxon>Whippomorpha</taxon>
        <taxon>Cetacea</taxon>
        <taxon>Mysticeti</taxon>
        <taxon>Eschrichtiidae</taxon>
        <taxon>Eschrichtius</taxon>
    </lineage>
</organism>
<gene>
    <name evidence="2" type="ORF">J1605_021206</name>
</gene>
<sequence length="126" mass="12598">MCACARAPRGGSGGDKARSPWARACGAGPGCGARRGGGRWGGRNPGGGGGSRPAQPHRAARGQSPHLLPFPPRPPGCRPHAGRGARLAPPLGEPLPRARGVAVADTKDFVAINPSAVSMEDEGKGA</sequence>
<feature type="compositionally biased region" description="Pro residues" evidence="1">
    <location>
        <begin position="68"/>
        <end position="77"/>
    </location>
</feature>
<name>A0AB34HFA6_ESCRO</name>
<feature type="region of interest" description="Disordered" evidence="1">
    <location>
        <begin position="1"/>
        <end position="94"/>
    </location>
</feature>
<reference evidence="2 3" key="1">
    <citation type="submission" date="2022-11" db="EMBL/GenBank/DDBJ databases">
        <title>Whole genome sequence of Eschrichtius robustus ER-17-0199.</title>
        <authorList>
            <person name="Bruniche-Olsen A."/>
            <person name="Black A.N."/>
            <person name="Fields C.J."/>
            <person name="Walden K."/>
            <person name="Dewoody J.A."/>
        </authorList>
    </citation>
    <scope>NUCLEOTIDE SEQUENCE [LARGE SCALE GENOMIC DNA]</scope>
    <source>
        <strain evidence="2">ER-17-0199</strain>
        <tissue evidence="2">Blubber</tissue>
    </source>
</reference>
<comment type="caution">
    <text evidence="2">The sequence shown here is derived from an EMBL/GenBank/DDBJ whole genome shotgun (WGS) entry which is preliminary data.</text>
</comment>
<feature type="compositionally biased region" description="Gly residues" evidence="1">
    <location>
        <begin position="27"/>
        <end position="51"/>
    </location>
</feature>
<keyword evidence="3" id="KW-1185">Reference proteome</keyword>
<protein>
    <submittedName>
        <fullName evidence="2">Uncharacterized protein</fullName>
    </submittedName>
</protein>
<evidence type="ECO:0000313" key="3">
    <source>
        <dbReference type="Proteomes" id="UP001159641"/>
    </source>
</evidence>
<proteinExistence type="predicted"/>
<evidence type="ECO:0000313" key="2">
    <source>
        <dbReference type="EMBL" id="KAJ8790778.1"/>
    </source>
</evidence>
<dbReference type="AlphaFoldDB" id="A0AB34HFA6"/>